<evidence type="ECO:0000313" key="1">
    <source>
        <dbReference type="EMBL" id="GAG76094.1"/>
    </source>
</evidence>
<reference evidence="1" key="1">
    <citation type="journal article" date="2014" name="Front. Microbiol.">
        <title>High frequency of phylogenetically diverse reductive dehalogenase-homologous genes in deep subseafloor sedimentary metagenomes.</title>
        <authorList>
            <person name="Kawai M."/>
            <person name="Futagami T."/>
            <person name="Toyoda A."/>
            <person name="Takaki Y."/>
            <person name="Nishi S."/>
            <person name="Hori S."/>
            <person name="Arai W."/>
            <person name="Tsubouchi T."/>
            <person name="Morono Y."/>
            <person name="Uchiyama I."/>
            <person name="Ito T."/>
            <person name="Fujiyama A."/>
            <person name="Inagaki F."/>
            <person name="Takami H."/>
        </authorList>
    </citation>
    <scope>NUCLEOTIDE SEQUENCE</scope>
    <source>
        <strain evidence="1">Expedition CK06-06</strain>
    </source>
</reference>
<sequence length="230" mass="23604">MAGAFGSFVFDVLSTGSTFMENLSTLWEGVKNTFKNVLADMAQEWMEKFLKKIISSALDAGTSIASNLVGGIGKAITGDTGAGGSGIGGLIGAAGGASPAGIIGGIAGGVISGIGSLVAGGKTKGAIDASNRELHNIWIEARELRNDNVGAIIPILTDTRDTLWGISNLVPIADDIKHTSWHQAALLKDIAGSCGDMVSAIEGVSSFQGGGKTDKTGLHFCMEHLQRQNM</sequence>
<protein>
    <submittedName>
        <fullName evidence="1">Uncharacterized protein</fullName>
    </submittedName>
</protein>
<gene>
    <name evidence="1" type="ORF">S01H4_27312</name>
</gene>
<accession>X1A2Y6</accession>
<dbReference type="AlphaFoldDB" id="X1A2Y6"/>
<organism evidence="1">
    <name type="scientific">marine sediment metagenome</name>
    <dbReference type="NCBI Taxonomy" id="412755"/>
    <lineage>
        <taxon>unclassified sequences</taxon>
        <taxon>metagenomes</taxon>
        <taxon>ecological metagenomes</taxon>
    </lineage>
</organism>
<name>X1A2Y6_9ZZZZ</name>
<dbReference type="EMBL" id="BART01013325">
    <property type="protein sequence ID" value="GAG76094.1"/>
    <property type="molecule type" value="Genomic_DNA"/>
</dbReference>
<comment type="caution">
    <text evidence="1">The sequence shown here is derived from an EMBL/GenBank/DDBJ whole genome shotgun (WGS) entry which is preliminary data.</text>
</comment>
<proteinExistence type="predicted"/>